<evidence type="ECO:0000313" key="13">
    <source>
        <dbReference type="Proteomes" id="UP000241890"/>
    </source>
</evidence>
<evidence type="ECO:0000256" key="2">
    <source>
        <dbReference type="ARBA" id="ARBA00022670"/>
    </source>
</evidence>
<dbReference type="PANTHER" id="PTHR23076:SF49">
    <property type="entry name" value="ATP-DEPENDENT ZINC METALLOPROTEASE FTSH 7, CHLOROPLASTIC"/>
    <property type="match status" value="1"/>
</dbReference>
<dbReference type="EMBL" id="BEYU01000050">
    <property type="protein sequence ID" value="GBG28932.1"/>
    <property type="molecule type" value="Genomic_DNA"/>
</dbReference>
<evidence type="ECO:0000256" key="3">
    <source>
        <dbReference type="ARBA" id="ARBA00022692"/>
    </source>
</evidence>
<dbReference type="GO" id="GO:0004176">
    <property type="term" value="F:ATP-dependent peptidase activity"/>
    <property type="evidence" value="ECO:0007669"/>
    <property type="project" value="TreeGrafter"/>
</dbReference>
<evidence type="ECO:0000256" key="4">
    <source>
        <dbReference type="ARBA" id="ARBA00022741"/>
    </source>
</evidence>
<keyword evidence="6 10" id="KW-0067">ATP-binding</keyword>
<evidence type="ECO:0000259" key="11">
    <source>
        <dbReference type="SMART" id="SM00382"/>
    </source>
</evidence>
<comment type="similarity">
    <text evidence="10">Belongs to the AAA ATPase family.</text>
</comment>
<name>A0A2R5GD97_9STRA</name>
<gene>
    <name evidence="12" type="ORF">FCC1311_051532</name>
</gene>
<feature type="domain" description="AAA+ ATPase" evidence="11">
    <location>
        <begin position="248"/>
        <end position="386"/>
    </location>
</feature>
<protein>
    <submittedName>
        <fullName evidence="12">26S proteasome regulatory subunit 7</fullName>
    </submittedName>
</protein>
<dbReference type="AlphaFoldDB" id="A0A2R5GD97"/>
<evidence type="ECO:0000256" key="10">
    <source>
        <dbReference type="RuleBase" id="RU003651"/>
    </source>
</evidence>
<keyword evidence="2" id="KW-0645">Protease</keyword>
<dbReference type="OrthoDB" id="1413014at2759"/>
<dbReference type="InParanoid" id="A0A2R5GD97"/>
<keyword evidence="4 10" id="KW-0547">Nucleotide-binding</keyword>
<keyword evidence="3" id="KW-0812">Transmembrane</keyword>
<evidence type="ECO:0000256" key="8">
    <source>
        <dbReference type="ARBA" id="ARBA00022989"/>
    </source>
</evidence>
<keyword evidence="5" id="KW-0378">Hydrolase</keyword>
<dbReference type="GO" id="GO:0005524">
    <property type="term" value="F:ATP binding"/>
    <property type="evidence" value="ECO:0007669"/>
    <property type="project" value="UniProtKB-KW"/>
</dbReference>
<organism evidence="12 13">
    <name type="scientific">Hondaea fermentalgiana</name>
    <dbReference type="NCBI Taxonomy" id="2315210"/>
    <lineage>
        <taxon>Eukaryota</taxon>
        <taxon>Sar</taxon>
        <taxon>Stramenopiles</taxon>
        <taxon>Bigyra</taxon>
        <taxon>Labyrinthulomycetes</taxon>
        <taxon>Thraustochytrida</taxon>
        <taxon>Thraustochytriidae</taxon>
        <taxon>Hondaea</taxon>
    </lineage>
</organism>
<dbReference type="FunFam" id="3.40.50.300:FF:000277">
    <property type="entry name" value="ATP-dependent zinc metalloprotease FtsH"/>
    <property type="match status" value="1"/>
</dbReference>
<dbReference type="SMART" id="SM00382">
    <property type="entry name" value="AAA"/>
    <property type="match status" value="1"/>
</dbReference>
<comment type="caution">
    <text evidence="12">The sequence shown here is derived from an EMBL/GenBank/DDBJ whole genome shotgun (WGS) entry which is preliminary data.</text>
</comment>
<evidence type="ECO:0000256" key="6">
    <source>
        <dbReference type="ARBA" id="ARBA00022840"/>
    </source>
</evidence>
<dbReference type="InterPro" id="IPR041569">
    <property type="entry name" value="AAA_lid_3"/>
</dbReference>
<dbReference type="Proteomes" id="UP000241890">
    <property type="component" value="Unassembled WGS sequence"/>
</dbReference>
<keyword evidence="9" id="KW-0472">Membrane</keyword>
<dbReference type="GO" id="GO:0016887">
    <property type="term" value="F:ATP hydrolysis activity"/>
    <property type="evidence" value="ECO:0007669"/>
    <property type="project" value="InterPro"/>
</dbReference>
<dbReference type="Gene3D" id="3.40.50.300">
    <property type="entry name" value="P-loop containing nucleotide triphosphate hydrolases"/>
    <property type="match status" value="1"/>
</dbReference>
<dbReference type="InterPro" id="IPR027417">
    <property type="entry name" value="P-loop_NTPase"/>
</dbReference>
<keyword evidence="13" id="KW-1185">Reference proteome</keyword>
<sequence>MGLEWWRRAARELLADPRRRGGLAALAALLALSVALRSRRRGAGAGPAQVADKAVKDAVQEVVRHRVPFSKFLQQVEQGVVADVKLGARIVEFSLKADAAKQAAGELAAEAGSVVGQRAQEVLFTEPVRVQPGLVEFLHEHKVPFDELILRPSAEAGAGGWRSATMIVLPIVYLGLCAFVIKRIYDQTNGGDVGTLNNNKQGATSSGPGIRRTMFSDVAGIGPAREVVEEVADFLRHPERYTRVGARLPTGILLVGPPGTGKTMLARAMANECGMAFFHCSGSDFVEVYAGRGASRVRNLFAKARKAAPCVLFFDEIDALGKSRSAEFSMNEEREQTLNQLLASMDGFGSEKRIVVMAATNRYDVLDKALVRPGRFDRVIYVDKPDQDGRAEILRVHTRHMSLSDDCDIDLIASLAPGYTGAELAMICNEAAIRAARDKRDELMTDDFLLALRTHKESISRRESKPPNLGSLFGGMN</sequence>
<dbReference type="PROSITE" id="PS00674">
    <property type="entry name" value="AAA"/>
    <property type="match status" value="1"/>
</dbReference>
<comment type="subcellular location">
    <subcellularLocation>
        <location evidence="1">Membrane</location>
        <topology evidence="1">Multi-pass membrane protein</topology>
    </subcellularLocation>
</comment>
<dbReference type="Gene3D" id="1.10.8.60">
    <property type="match status" value="1"/>
</dbReference>
<keyword evidence="7" id="KW-0809">Transit peptide</keyword>
<evidence type="ECO:0000256" key="5">
    <source>
        <dbReference type="ARBA" id="ARBA00022801"/>
    </source>
</evidence>
<dbReference type="SUPFAM" id="SSF52540">
    <property type="entry name" value="P-loop containing nucleoside triphosphate hydrolases"/>
    <property type="match status" value="1"/>
</dbReference>
<reference evidence="12 13" key="1">
    <citation type="submission" date="2017-12" db="EMBL/GenBank/DDBJ databases">
        <title>Sequencing, de novo assembly and annotation of complete genome of a new Thraustochytrid species, strain FCC1311.</title>
        <authorList>
            <person name="Sedici K."/>
            <person name="Godart F."/>
            <person name="Aiese Cigliano R."/>
            <person name="Sanseverino W."/>
            <person name="Barakat M."/>
            <person name="Ortet P."/>
            <person name="Marechal E."/>
            <person name="Cagnac O."/>
            <person name="Amato A."/>
        </authorList>
    </citation>
    <scope>NUCLEOTIDE SEQUENCE [LARGE SCALE GENOMIC DNA]</scope>
</reference>
<evidence type="ECO:0000313" key="12">
    <source>
        <dbReference type="EMBL" id="GBG28932.1"/>
    </source>
</evidence>
<evidence type="ECO:0000256" key="1">
    <source>
        <dbReference type="ARBA" id="ARBA00004141"/>
    </source>
</evidence>
<dbReference type="GO" id="GO:0009535">
    <property type="term" value="C:chloroplast thylakoid membrane"/>
    <property type="evidence" value="ECO:0007669"/>
    <property type="project" value="TreeGrafter"/>
</dbReference>
<accession>A0A2R5GD97</accession>
<evidence type="ECO:0000256" key="7">
    <source>
        <dbReference type="ARBA" id="ARBA00022946"/>
    </source>
</evidence>
<dbReference type="GO" id="GO:0006508">
    <property type="term" value="P:proteolysis"/>
    <property type="evidence" value="ECO:0007669"/>
    <property type="project" value="UniProtKB-KW"/>
</dbReference>
<dbReference type="PANTHER" id="PTHR23076">
    <property type="entry name" value="METALLOPROTEASE M41 FTSH"/>
    <property type="match status" value="1"/>
</dbReference>
<keyword evidence="12" id="KW-0647">Proteasome</keyword>
<dbReference type="InterPro" id="IPR003960">
    <property type="entry name" value="ATPase_AAA_CS"/>
</dbReference>
<dbReference type="CDD" id="cd19501">
    <property type="entry name" value="RecA-like_FtsH"/>
    <property type="match status" value="1"/>
</dbReference>
<dbReference type="Pfam" id="PF00004">
    <property type="entry name" value="AAA"/>
    <property type="match status" value="1"/>
</dbReference>
<dbReference type="Pfam" id="PF17862">
    <property type="entry name" value="AAA_lid_3"/>
    <property type="match status" value="1"/>
</dbReference>
<proteinExistence type="inferred from homology"/>
<dbReference type="InterPro" id="IPR003593">
    <property type="entry name" value="AAA+_ATPase"/>
</dbReference>
<dbReference type="GO" id="GO:0000502">
    <property type="term" value="C:proteasome complex"/>
    <property type="evidence" value="ECO:0007669"/>
    <property type="project" value="UniProtKB-KW"/>
</dbReference>
<dbReference type="InterPro" id="IPR003959">
    <property type="entry name" value="ATPase_AAA_core"/>
</dbReference>
<evidence type="ECO:0000256" key="9">
    <source>
        <dbReference type="ARBA" id="ARBA00023136"/>
    </source>
</evidence>
<keyword evidence="8" id="KW-1133">Transmembrane helix</keyword>